<accession>A0A432VXR4</accession>
<dbReference type="InterPro" id="IPR051405">
    <property type="entry name" value="phD/YefM_antitoxin"/>
</dbReference>
<dbReference type="PANTHER" id="PTHR33713:SF11">
    <property type="entry name" value="PREVENT-HOST-DEATH FAMILY PROTEIN"/>
    <property type="match status" value="1"/>
</dbReference>
<dbReference type="InterPro" id="IPR006442">
    <property type="entry name" value="Antitoxin_Phd/YefM"/>
</dbReference>
<dbReference type="NCBIfam" id="TIGR01552">
    <property type="entry name" value="phd_fam"/>
    <property type="match status" value="1"/>
</dbReference>
<dbReference type="SUPFAM" id="SSF143120">
    <property type="entry name" value="YefM-like"/>
    <property type="match status" value="1"/>
</dbReference>
<gene>
    <name evidence="3" type="ORF">CWE06_00520</name>
</gene>
<evidence type="ECO:0000256" key="2">
    <source>
        <dbReference type="RuleBase" id="RU362080"/>
    </source>
</evidence>
<name>A0A432VXR4_9GAMM</name>
<comment type="similarity">
    <text evidence="1 2">Belongs to the phD/YefM antitoxin family.</text>
</comment>
<sequence>MTRFRVDEDIRPLSEFRAGVAKFVKQIHETRRPMVLTQRGRGVAVLLDVREYEKMQERLEVLEEVYRAEEQIASGAGISHEDAKLRILSKLAQ</sequence>
<evidence type="ECO:0000256" key="1">
    <source>
        <dbReference type="ARBA" id="ARBA00009981"/>
    </source>
</evidence>
<reference evidence="3 4" key="1">
    <citation type="journal article" date="2011" name="Front. Microbiol.">
        <title>Genomic signatures of strain selection and enhancement in Bacillus atrophaeus var. globigii, a historical biowarfare simulant.</title>
        <authorList>
            <person name="Gibbons H.S."/>
            <person name="Broomall S.M."/>
            <person name="McNew L.A."/>
            <person name="Daligault H."/>
            <person name="Chapman C."/>
            <person name="Bruce D."/>
            <person name="Karavis M."/>
            <person name="Krepps M."/>
            <person name="McGregor P.A."/>
            <person name="Hong C."/>
            <person name="Park K.H."/>
            <person name="Akmal A."/>
            <person name="Feldman A."/>
            <person name="Lin J.S."/>
            <person name="Chang W.E."/>
            <person name="Higgs B.W."/>
            <person name="Demirev P."/>
            <person name="Lindquist J."/>
            <person name="Liem A."/>
            <person name="Fochler E."/>
            <person name="Read T.D."/>
            <person name="Tapia R."/>
            <person name="Johnson S."/>
            <person name="Bishop-Lilly K.A."/>
            <person name="Detter C."/>
            <person name="Han C."/>
            <person name="Sozhamannan S."/>
            <person name="Rosenzweig C.N."/>
            <person name="Skowronski E.W."/>
        </authorList>
    </citation>
    <scope>NUCLEOTIDE SEQUENCE [LARGE SCALE GENOMIC DNA]</scope>
    <source>
        <strain evidence="3 4">AK5</strain>
    </source>
</reference>
<keyword evidence="4" id="KW-1185">Reference proteome</keyword>
<dbReference type="Pfam" id="PF02604">
    <property type="entry name" value="PhdYeFM_antitox"/>
    <property type="match status" value="1"/>
</dbReference>
<evidence type="ECO:0000313" key="4">
    <source>
        <dbReference type="Proteomes" id="UP000288212"/>
    </source>
</evidence>
<organism evidence="3 4">
    <name type="scientific">Aliidiomarina haloalkalitolerans</name>
    <dbReference type="NCBI Taxonomy" id="859059"/>
    <lineage>
        <taxon>Bacteria</taxon>
        <taxon>Pseudomonadati</taxon>
        <taxon>Pseudomonadota</taxon>
        <taxon>Gammaproteobacteria</taxon>
        <taxon>Alteromonadales</taxon>
        <taxon>Idiomarinaceae</taxon>
        <taxon>Aliidiomarina</taxon>
    </lineage>
</organism>
<dbReference type="OrthoDB" id="9809157at2"/>
<dbReference type="EMBL" id="PIPI01000001">
    <property type="protein sequence ID" value="RUO21388.1"/>
    <property type="molecule type" value="Genomic_DNA"/>
</dbReference>
<comment type="function">
    <text evidence="2">Antitoxin component of a type II toxin-antitoxin (TA) system.</text>
</comment>
<evidence type="ECO:0000313" key="3">
    <source>
        <dbReference type="EMBL" id="RUO21388.1"/>
    </source>
</evidence>
<dbReference type="RefSeq" id="WP_126790364.1">
    <property type="nucleotide sequence ID" value="NZ_PIPI01000001.1"/>
</dbReference>
<proteinExistence type="inferred from homology"/>
<dbReference type="Gene3D" id="3.40.1620.10">
    <property type="entry name" value="YefM-like domain"/>
    <property type="match status" value="1"/>
</dbReference>
<dbReference type="PANTHER" id="PTHR33713">
    <property type="entry name" value="ANTITOXIN YAFN-RELATED"/>
    <property type="match status" value="1"/>
</dbReference>
<dbReference type="AlphaFoldDB" id="A0A432VXR4"/>
<protein>
    <recommendedName>
        <fullName evidence="2">Antitoxin</fullName>
    </recommendedName>
</protein>
<comment type="caution">
    <text evidence="3">The sequence shown here is derived from an EMBL/GenBank/DDBJ whole genome shotgun (WGS) entry which is preliminary data.</text>
</comment>
<dbReference type="Proteomes" id="UP000288212">
    <property type="component" value="Unassembled WGS sequence"/>
</dbReference>
<dbReference type="InterPro" id="IPR036165">
    <property type="entry name" value="YefM-like_sf"/>
</dbReference>